<reference evidence="1" key="1">
    <citation type="submission" date="2019-02" db="EMBL/GenBank/DDBJ databases">
        <authorList>
            <person name="Gruber-Vodicka R. H."/>
            <person name="Seah K. B. B."/>
        </authorList>
    </citation>
    <scope>NUCLEOTIDE SEQUENCE</scope>
    <source>
        <strain evidence="1">BECK_S127</strain>
    </source>
</reference>
<sequence length="122" mass="13979">MATGTVGVWFKWEEIEALWKTLSAASAVIAIALPYIDYPRKIEEMSALAGAWGKLRMDYEDLWSEVEEDTNLALARKDYRKLRDVGAMLQEKEIILPHKRALLEKCQGEVKRARGLDQGERK</sequence>
<evidence type="ECO:0000313" key="1">
    <source>
        <dbReference type="EMBL" id="VFK78428.1"/>
    </source>
</evidence>
<gene>
    <name evidence="1" type="ORF">BECKSD772D_GA0070982_10152</name>
</gene>
<proteinExistence type="predicted"/>
<name>A0A451BJN0_9GAMM</name>
<organism evidence="1">
    <name type="scientific">Candidatus Kentrum sp. SD</name>
    <dbReference type="NCBI Taxonomy" id="2126332"/>
    <lineage>
        <taxon>Bacteria</taxon>
        <taxon>Pseudomonadati</taxon>
        <taxon>Pseudomonadota</taxon>
        <taxon>Gammaproteobacteria</taxon>
        <taxon>Candidatus Kentrum</taxon>
    </lineage>
</organism>
<dbReference type="AlphaFoldDB" id="A0A451BJN0"/>
<dbReference type="EMBL" id="CAADHB010000015">
    <property type="protein sequence ID" value="VFK78428.1"/>
    <property type="molecule type" value="Genomic_DNA"/>
</dbReference>
<protein>
    <submittedName>
        <fullName evidence="1">Uncharacterized protein</fullName>
    </submittedName>
</protein>
<accession>A0A451BJN0</accession>